<name>A0ACB9PJJ9_BAUVA</name>
<dbReference type="Proteomes" id="UP000828941">
    <property type="component" value="Chromosome 4"/>
</dbReference>
<keyword evidence="2" id="KW-1185">Reference proteome</keyword>
<gene>
    <name evidence="1" type="ORF">L6164_009617</name>
</gene>
<evidence type="ECO:0000313" key="2">
    <source>
        <dbReference type="Proteomes" id="UP000828941"/>
    </source>
</evidence>
<reference evidence="1 2" key="1">
    <citation type="journal article" date="2022" name="DNA Res.">
        <title>Chromosomal-level genome assembly of the orchid tree Bauhinia variegata (Leguminosae; Cercidoideae) supports the allotetraploid origin hypothesis of Bauhinia.</title>
        <authorList>
            <person name="Zhong Y."/>
            <person name="Chen Y."/>
            <person name="Zheng D."/>
            <person name="Pang J."/>
            <person name="Liu Y."/>
            <person name="Luo S."/>
            <person name="Meng S."/>
            <person name="Qian L."/>
            <person name="Wei D."/>
            <person name="Dai S."/>
            <person name="Zhou R."/>
        </authorList>
    </citation>
    <scope>NUCLEOTIDE SEQUENCE [LARGE SCALE GENOMIC DNA]</scope>
    <source>
        <strain evidence="1">BV-YZ2020</strain>
    </source>
</reference>
<comment type="caution">
    <text evidence="1">The sequence shown here is derived from an EMBL/GenBank/DDBJ whole genome shotgun (WGS) entry which is preliminary data.</text>
</comment>
<protein>
    <submittedName>
        <fullName evidence="1">Uncharacterized protein</fullName>
    </submittedName>
</protein>
<sequence length="274" mass="30977">MAMALRISFSILSIALLVTCTSAYNPYRNWANFSYSGWNGPRKWGSLSPNFSECSKGKAQSPVDITMDNIIKNKRLKPLDRDYTPKNATLVNNQFNIGVHFDGKAGGITIDGKRYSLLQIHWHSPAEHRLEGKQLDAELHLVHKADDGSLAVVAVLHQLGDSDPMISKIEDKLTELSRESTSIEEAQIPLGTFDVKWMKRKTRKYYRYVGSLTTPPCKEKVIWTILGKARSISKKQLDLLKAPLGQEFKHNARPLQPLNGRKIDMYHSQESVRS</sequence>
<organism evidence="1 2">
    <name type="scientific">Bauhinia variegata</name>
    <name type="common">Purple orchid tree</name>
    <name type="synonym">Phanera variegata</name>
    <dbReference type="NCBI Taxonomy" id="167791"/>
    <lineage>
        <taxon>Eukaryota</taxon>
        <taxon>Viridiplantae</taxon>
        <taxon>Streptophyta</taxon>
        <taxon>Embryophyta</taxon>
        <taxon>Tracheophyta</taxon>
        <taxon>Spermatophyta</taxon>
        <taxon>Magnoliopsida</taxon>
        <taxon>eudicotyledons</taxon>
        <taxon>Gunneridae</taxon>
        <taxon>Pentapetalae</taxon>
        <taxon>rosids</taxon>
        <taxon>fabids</taxon>
        <taxon>Fabales</taxon>
        <taxon>Fabaceae</taxon>
        <taxon>Cercidoideae</taxon>
        <taxon>Cercideae</taxon>
        <taxon>Bauhiniinae</taxon>
        <taxon>Bauhinia</taxon>
    </lineage>
</organism>
<dbReference type="EMBL" id="CM039429">
    <property type="protein sequence ID" value="KAI4348957.1"/>
    <property type="molecule type" value="Genomic_DNA"/>
</dbReference>
<evidence type="ECO:0000313" key="1">
    <source>
        <dbReference type="EMBL" id="KAI4348957.1"/>
    </source>
</evidence>
<accession>A0ACB9PJJ9</accession>
<proteinExistence type="predicted"/>